<gene>
    <name evidence="1" type="ORF">CQ13_06510</name>
</gene>
<protein>
    <recommendedName>
        <fullName evidence="3">XRE family transcriptional regulator</fullName>
    </recommendedName>
</protein>
<keyword evidence="2" id="KW-1185">Reference proteome</keyword>
<organism evidence="1 2">
    <name type="scientific">Bradyrhizobium retamae</name>
    <dbReference type="NCBI Taxonomy" id="1300035"/>
    <lineage>
        <taxon>Bacteria</taxon>
        <taxon>Pseudomonadati</taxon>
        <taxon>Pseudomonadota</taxon>
        <taxon>Alphaproteobacteria</taxon>
        <taxon>Hyphomicrobiales</taxon>
        <taxon>Nitrobacteraceae</taxon>
        <taxon>Bradyrhizobium</taxon>
    </lineage>
</organism>
<dbReference type="Proteomes" id="UP000052023">
    <property type="component" value="Unassembled WGS sequence"/>
</dbReference>
<dbReference type="AlphaFoldDB" id="A0A0R3MVJ0"/>
<reference evidence="1 2" key="1">
    <citation type="submission" date="2014-03" db="EMBL/GenBank/DDBJ databases">
        <title>Bradyrhizobium valentinum sp. nov., isolated from effective nodules of Lupinus mariae-josephae, a lupine endemic of basic-lime soils in Eastern Spain.</title>
        <authorList>
            <person name="Duran D."/>
            <person name="Rey L."/>
            <person name="Navarro A."/>
            <person name="Busquets A."/>
            <person name="Imperial J."/>
            <person name="Ruiz-Argueso T."/>
        </authorList>
    </citation>
    <scope>NUCLEOTIDE SEQUENCE [LARGE SCALE GENOMIC DNA]</scope>
    <source>
        <strain evidence="1 2">Ro19</strain>
    </source>
</reference>
<sequence>MMTKEDIREARAVLGKMWKPGGAPLTAQELVRALGLSEKHGTDHVYNMESGKSAVSGTIEMLLRIYMAGGVPPDDVVIFAPTEPRKKAR</sequence>
<evidence type="ECO:0008006" key="3">
    <source>
        <dbReference type="Google" id="ProtNLM"/>
    </source>
</evidence>
<dbReference type="EMBL" id="LLYA01000170">
    <property type="protein sequence ID" value="KRR21699.1"/>
    <property type="molecule type" value="Genomic_DNA"/>
</dbReference>
<accession>A0A0R3MVJ0</accession>
<comment type="caution">
    <text evidence="1">The sequence shown here is derived from an EMBL/GenBank/DDBJ whole genome shotgun (WGS) entry which is preliminary data.</text>
</comment>
<dbReference type="OrthoDB" id="8238945at2"/>
<name>A0A0R3MVJ0_9BRAD</name>
<evidence type="ECO:0000313" key="2">
    <source>
        <dbReference type="Proteomes" id="UP000052023"/>
    </source>
</evidence>
<proteinExistence type="predicted"/>
<evidence type="ECO:0000313" key="1">
    <source>
        <dbReference type="EMBL" id="KRR21699.1"/>
    </source>
</evidence>